<organism evidence="1 2">
    <name type="scientific">Tractidigestivibacter montrealensis</name>
    <dbReference type="NCBI Taxonomy" id="2972466"/>
    <lineage>
        <taxon>Bacteria</taxon>
        <taxon>Bacillati</taxon>
        <taxon>Actinomycetota</taxon>
        <taxon>Coriobacteriia</taxon>
        <taxon>Coriobacteriales</taxon>
        <taxon>Atopobiaceae</taxon>
        <taxon>Tractidigestivibacter</taxon>
    </lineage>
</organism>
<name>A0ABT1Z850_9ACTN</name>
<dbReference type="Proteomes" id="UP001204320">
    <property type="component" value="Unassembled WGS sequence"/>
</dbReference>
<comment type="caution">
    <text evidence="1">The sequence shown here is derived from an EMBL/GenBank/DDBJ whole genome shotgun (WGS) entry which is preliminary data.</text>
</comment>
<dbReference type="EMBL" id="JANSKA010000003">
    <property type="protein sequence ID" value="MCR9036391.1"/>
    <property type="molecule type" value="Genomic_DNA"/>
</dbReference>
<dbReference type="RefSeq" id="WP_032111187.1">
    <property type="nucleotide sequence ID" value="NZ_JANSKA010000003.1"/>
</dbReference>
<gene>
    <name evidence="1" type="ORF">NVS32_05430</name>
</gene>
<reference evidence="1 2" key="1">
    <citation type="submission" date="2022-08" db="EMBL/GenBank/DDBJ databases">
        <title>Tractidigestivibacter montrealensis type strain KD21.</title>
        <authorList>
            <person name="Diop K."/>
            <person name="Richard C."/>
            <person name="Routy B."/>
        </authorList>
    </citation>
    <scope>NUCLEOTIDE SEQUENCE [LARGE SCALE GENOMIC DNA]</scope>
    <source>
        <strain evidence="1 2">KD21</strain>
    </source>
</reference>
<protein>
    <submittedName>
        <fullName evidence="1">Uncharacterized protein</fullName>
    </submittedName>
</protein>
<proteinExistence type="predicted"/>
<sequence>MSSISGPLFILAVFLITIALLVGAVLVAAAAQALVNRVRGQHGPQQNATTYPTMLYPRY</sequence>
<accession>A0ABT1Z850</accession>
<keyword evidence="2" id="KW-1185">Reference proteome</keyword>
<evidence type="ECO:0000313" key="1">
    <source>
        <dbReference type="EMBL" id="MCR9036391.1"/>
    </source>
</evidence>
<evidence type="ECO:0000313" key="2">
    <source>
        <dbReference type="Proteomes" id="UP001204320"/>
    </source>
</evidence>